<dbReference type="EMBL" id="AZBU02000001">
    <property type="protein sequence ID" value="TMS39088.1"/>
    <property type="molecule type" value="Genomic_DNA"/>
</dbReference>
<reference evidence="1 2" key="1">
    <citation type="journal article" date="2015" name="Genome Biol.">
        <title>Comparative genomics of Steinernema reveals deeply conserved gene regulatory networks.</title>
        <authorList>
            <person name="Dillman A.R."/>
            <person name="Macchietto M."/>
            <person name="Porter C.F."/>
            <person name="Rogers A."/>
            <person name="Williams B."/>
            <person name="Antoshechkin I."/>
            <person name="Lee M.M."/>
            <person name="Goodwin Z."/>
            <person name="Lu X."/>
            <person name="Lewis E.E."/>
            <person name="Goodrich-Blair H."/>
            <person name="Stock S.P."/>
            <person name="Adams B.J."/>
            <person name="Sternberg P.W."/>
            <person name="Mortazavi A."/>
        </authorList>
    </citation>
    <scope>NUCLEOTIDE SEQUENCE [LARGE SCALE GENOMIC DNA]</scope>
    <source>
        <strain evidence="1 2">ALL</strain>
    </source>
</reference>
<sequence length="66" mass="7806">MVITNVKLALNYRRRLQISRWSRGRSLCSESDFPRSVVVTLEVSSEFAREAPEEQIEDPRRLRTRN</sequence>
<reference evidence="1 2" key="2">
    <citation type="journal article" date="2019" name="G3 (Bethesda)">
        <title>Hybrid Assembly of the Genome of the Entomopathogenic Nematode Steinernema carpocapsae Identifies the X-Chromosome.</title>
        <authorList>
            <person name="Serra L."/>
            <person name="Macchietto M."/>
            <person name="Macias-Munoz A."/>
            <person name="McGill C.J."/>
            <person name="Rodriguez I.M."/>
            <person name="Rodriguez B."/>
            <person name="Murad R."/>
            <person name="Mortazavi A."/>
        </authorList>
    </citation>
    <scope>NUCLEOTIDE SEQUENCE [LARGE SCALE GENOMIC DNA]</scope>
    <source>
        <strain evidence="1 2">ALL</strain>
    </source>
</reference>
<protein>
    <submittedName>
        <fullName evidence="1">Uncharacterized protein</fullName>
    </submittedName>
</protein>
<organism evidence="1 2">
    <name type="scientific">Steinernema carpocapsae</name>
    <name type="common">Entomopathogenic nematode</name>
    <dbReference type="NCBI Taxonomy" id="34508"/>
    <lineage>
        <taxon>Eukaryota</taxon>
        <taxon>Metazoa</taxon>
        <taxon>Ecdysozoa</taxon>
        <taxon>Nematoda</taxon>
        <taxon>Chromadorea</taxon>
        <taxon>Rhabditida</taxon>
        <taxon>Tylenchina</taxon>
        <taxon>Panagrolaimomorpha</taxon>
        <taxon>Strongyloidoidea</taxon>
        <taxon>Steinernematidae</taxon>
        <taxon>Steinernema</taxon>
    </lineage>
</organism>
<comment type="caution">
    <text evidence="1">The sequence shown here is derived from an EMBL/GenBank/DDBJ whole genome shotgun (WGS) entry which is preliminary data.</text>
</comment>
<dbReference type="Proteomes" id="UP000298663">
    <property type="component" value="Unassembled WGS sequence"/>
</dbReference>
<gene>
    <name evidence="1" type="ORF">L596_005667</name>
</gene>
<evidence type="ECO:0000313" key="2">
    <source>
        <dbReference type="Proteomes" id="UP000298663"/>
    </source>
</evidence>
<name>A0A4U8V528_STECR</name>
<accession>A0A4U8V528</accession>
<keyword evidence="2" id="KW-1185">Reference proteome</keyword>
<evidence type="ECO:0000313" key="1">
    <source>
        <dbReference type="EMBL" id="TMS39088.1"/>
    </source>
</evidence>
<proteinExistence type="predicted"/>
<dbReference type="AlphaFoldDB" id="A0A4U8V528"/>